<keyword evidence="1" id="KW-0227">DNA damage</keyword>
<dbReference type="GO" id="GO:0005524">
    <property type="term" value="F:ATP binding"/>
    <property type="evidence" value="ECO:0007669"/>
    <property type="project" value="UniProtKB-KW"/>
</dbReference>
<dbReference type="Gene3D" id="3.40.50.300">
    <property type="entry name" value="P-loop containing nucleotide triphosphate hydrolases"/>
    <property type="match status" value="1"/>
</dbReference>
<keyword evidence="1" id="KW-0234">DNA repair</keyword>
<evidence type="ECO:0000259" key="3">
    <source>
        <dbReference type="Pfam" id="PF14214"/>
    </source>
</evidence>
<keyword evidence="5" id="KW-1185">Reference proteome</keyword>
<feature type="domain" description="Helitron helicase-like" evidence="3">
    <location>
        <begin position="1"/>
        <end position="142"/>
    </location>
</feature>
<dbReference type="InterPro" id="IPR027417">
    <property type="entry name" value="P-loop_NTPase"/>
</dbReference>
<keyword evidence="1" id="KW-0547">Nucleotide-binding</keyword>
<comment type="cofactor">
    <cofactor evidence="1">
        <name>Mg(2+)</name>
        <dbReference type="ChEBI" id="CHEBI:18420"/>
    </cofactor>
</comment>
<dbReference type="PANTHER" id="PTHR10492:SF57">
    <property type="entry name" value="ATP-DEPENDENT DNA HELICASE"/>
    <property type="match status" value="1"/>
</dbReference>
<feature type="non-terminal residue" evidence="4">
    <location>
        <position position="1"/>
    </location>
</feature>
<dbReference type="GO" id="GO:0043139">
    <property type="term" value="F:5'-3' DNA helicase activity"/>
    <property type="evidence" value="ECO:0007669"/>
    <property type="project" value="UniProtKB-EC"/>
</dbReference>
<dbReference type="EC" id="5.6.2.3" evidence="1"/>
<sequence length="774" mass="88459">RLNFIRHHQRELRVEQYVHLKDAVDRQTAGNDQTRASDIGQSVILPYMHERTQDALTYVRKHGRPDLFITFTCNPNWEEITAHLLEEQSPDQRHDLIARVFHLKLKKMMQLFTSGNIFGKTICHMYTIEWQKRGLPHAHILLWLQDKLRSTDIDAIISAEFPDPRQDPVLFEVIKDHMVHGPCGDLNRNSNCMEKGKCTKRFPRQMLQATQTGEDGYPLYRRRTPEDGGFTARKKGLQLDNRWVVPHSPLLCKLFMSHINVEFCNSVKAIKYICKYINKGSDRAVFEVRREGATTDEVTQFQTGRYLSTNEATWRLFQFPIHARHPPVQHLSVHLENGQRVYFNQHTLTDRAADPQRTTLTAFFHLCNVDHFASHLLYCNVPQYYTWNNSKRLWVRRKQGCPVPGEDAIRAGDTLGRVYTVHPMNMECFCLRLLLHVVEGPTSFQALRTVEGEVCASFKEACSKRGLLEDDQHWDLTLEDAVVSRSPVMLRQLFAIMLVYCSLTNASQLWEKYRDSMTEDILLQARRQADDEYPQFTPTMYNQALIFLEDKVLEIGGCSLDNYALTTPDRIQQRLISRHMLRETSYANDLLQQYVDDNEPLLTPDQTDAYTKIMLKVNSGSAGILFLDAPGGTGKTFLLNLLLAKVRQNNQIALAVASSGIAATLLSGGRTAHSAFKLPLNLCHQENPVCSIRKGTDEANVLKETRLIVWDEATMAHKNALYALDKSLKDIRSNDSLFGGVVLLLAGDFRQTLPIIPRGTPADEINACLKSSHL</sequence>
<dbReference type="OrthoDB" id="6379596at2759"/>
<dbReference type="PANTHER" id="PTHR10492">
    <property type="match status" value="1"/>
</dbReference>
<evidence type="ECO:0000313" key="5">
    <source>
        <dbReference type="Proteomes" id="UP000595437"/>
    </source>
</evidence>
<keyword evidence="1" id="KW-0233">DNA recombination</keyword>
<dbReference type="SUPFAM" id="SSF52540">
    <property type="entry name" value="P-loop containing nucleoside triphosphate hydrolases"/>
    <property type="match status" value="1"/>
</dbReference>
<evidence type="ECO:0000313" key="4">
    <source>
        <dbReference type="EMBL" id="QQP38470.1"/>
    </source>
</evidence>
<evidence type="ECO:0000259" key="2">
    <source>
        <dbReference type="Pfam" id="PF05970"/>
    </source>
</evidence>
<gene>
    <name evidence="4" type="ORF">FKW44_019045</name>
</gene>
<dbReference type="Pfam" id="PF14214">
    <property type="entry name" value="Helitron_like_N"/>
    <property type="match status" value="1"/>
</dbReference>
<dbReference type="GO" id="GO:0006281">
    <property type="term" value="P:DNA repair"/>
    <property type="evidence" value="ECO:0007669"/>
    <property type="project" value="UniProtKB-KW"/>
</dbReference>
<keyword evidence="1 4" id="KW-0347">Helicase</keyword>
<dbReference type="AlphaFoldDB" id="A0A7T8JYH3"/>
<feature type="domain" description="DNA helicase Pif1-like DEAD-box helicase" evidence="2">
    <location>
        <begin position="602"/>
        <end position="774"/>
    </location>
</feature>
<dbReference type="GO" id="GO:0000723">
    <property type="term" value="P:telomere maintenance"/>
    <property type="evidence" value="ECO:0007669"/>
    <property type="project" value="InterPro"/>
</dbReference>
<evidence type="ECO:0000256" key="1">
    <source>
        <dbReference type="RuleBase" id="RU363044"/>
    </source>
</evidence>
<name>A0A7T8JYH3_CALRO</name>
<dbReference type="EMBL" id="CP045902">
    <property type="protein sequence ID" value="QQP38470.1"/>
    <property type="molecule type" value="Genomic_DNA"/>
</dbReference>
<dbReference type="InterPro" id="IPR010285">
    <property type="entry name" value="DNA_helicase_pif1-like_DEAD"/>
</dbReference>
<feature type="non-terminal residue" evidence="4">
    <location>
        <position position="774"/>
    </location>
</feature>
<keyword evidence="1" id="KW-0378">Hydrolase</keyword>
<dbReference type="InterPro" id="IPR025476">
    <property type="entry name" value="Helitron_helicase-like"/>
</dbReference>
<keyword evidence="1" id="KW-0067">ATP-binding</keyword>
<accession>A0A7T8JYH3</accession>
<proteinExistence type="inferred from homology"/>
<dbReference type="Proteomes" id="UP000595437">
    <property type="component" value="Chromosome 13"/>
</dbReference>
<dbReference type="GO" id="GO:0016787">
    <property type="term" value="F:hydrolase activity"/>
    <property type="evidence" value="ECO:0007669"/>
    <property type="project" value="UniProtKB-KW"/>
</dbReference>
<organism evidence="4 5">
    <name type="scientific">Caligus rogercresseyi</name>
    <name type="common">Sea louse</name>
    <dbReference type="NCBI Taxonomy" id="217165"/>
    <lineage>
        <taxon>Eukaryota</taxon>
        <taxon>Metazoa</taxon>
        <taxon>Ecdysozoa</taxon>
        <taxon>Arthropoda</taxon>
        <taxon>Crustacea</taxon>
        <taxon>Multicrustacea</taxon>
        <taxon>Hexanauplia</taxon>
        <taxon>Copepoda</taxon>
        <taxon>Siphonostomatoida</taxon>
        <taxon>Caligidae</taxon>
        <taxon>Caligus</taxon>
    </lineage>
</organism>
<reference evidence="5" key="1">
    <citation type="submission" date="2021-01" db="EMBL/GenBank/DDBJ databases">
        <title>Caligus Genome Assembly.</title>
        <authorList>
            <person name="Gallardo-Escarate C."/>
        </authorList>
    </citation>
    <scope>NUCLEOTIDE SEQUENCE [LARGE SCALE GENOMIC DNA]</scope>
</reference>
<comment type="catalytic activity">
    <reaction evidence="1">
        <text>ATP + H2O = ADP + phosphate + H(+)</text>
        <dbReference type="Rhea" id="RHEA:13065"/>
        <dbReference type="ChEBI" id="CHEBI:15377"/>
        <dbReference type="ChEBI" id="CHEBI:15378"/>
        <dbReference type="ChEBI" id="CHEBI:30616"/>
        <dbReference type="ChEBI" id="CHEBI:43474"/>
        <dbReference type="ChEBI" id="CHEBI:456216"/>
        <dbReference type="EC" id="5.6.2.3"/>
    </reaction>
</comment>
<dbReference type="Pfam" id="PF05970">
    <property type="entry name" value="PIF1"/>
    <property type="match status" value="1"/>
</dbReference>
<comment type="similarity">
    <text evidence="1">Belongs to the helicase family.</text>
</comment>
<dbReference type="GO" id="GO:0006310">
    <property type="term" value="P:DNA recombination"/>
    <property type="evidence" value="ECO:0007669"/>
    <property type="project" value="UniProtKB-KW"/>
</dbReference>
<protein>
    <recommendedName>
        <fullName evidence="1">ATP-dependent DNA helicase</fullName>
        <ecNumber evidence="1">5.6.2.3</ecNumber>
    </recommendedName>
</protein>